<dbReference type="Gene3D" id="3.30.280.10">
    <property type="entry name" value="Urease, gamma-like subunit"/>
    <property type="match status" value="1"/>
</dbReference>
<dbReference type="PANTHER" id="PTHR33569:SF1">
    <property type="entry name" value="UREASE"/>
    <property type="match status" value="1"/>
</dbReference>
<dbReference type="Gene3D" id="2.10.150.10">
    <property type="entry name" value="Urease, beta subunit"/>
    <property type="match status" value="1"/>
</dbReference>
<dbReference type="Pfam" id="PF00699">
    <property type="entry name" value="Urease_beta"/>
    <property type="match status" value="1"/>
</dbReference>
<dbReference type="InterPro" id="IPR050069">
    <property type="entry name" value="Urease_subunit"/>
</dbReference>
<dbReference type="NCBIfam" id="NF009682">
    <property type="entry name" value="PRK13203.1"/>
    <property type="match status" value="1"/>
</dbReference>
<dbReference type="PANTHER" id="PTHR33569">
    <property type="entry name" value="UREASE"/>
    <property type="match status" value="1"/>
</dbReference>
<keyword evidence="3" id="KW-0378">Hydrolase</keyword>
<evidence type="ECO:0000256" key="1">
    <source>
        <dbReference type="ARBA" id="ARBA00004897"/>
    </source>
</evidence>
<gene>
    <name evidence="4" type="ORF">BATDEDRAFT_93296</name>
</gene>
<evidence type="ECO:0000313" key="5">
    <source>
        <dbReference type="Proteomes" id="UP000007241"/>
    </source>
</evidence>
<dbReference type="Pfam" id="PF00547">
    <property type="entry name" value="Urease_gamma"/>
    <property type="match status" value="1"/>
</dbReference>
<dbReference type="UniPathway" id="UPA00258">
    <property type="reaction ID" value="UER00370"/>
</dbReference>
<evidence type="ECO:0000313" key="4">
    <source>
        <dbReference type="EMBL" id="EGF75834.1"/>
    </source>
</evidence>
<dbReference type="NCBIfam" id="TIGR00192">
    <property type="entry name" value="urease_beta"/>
    <property type="match status" value="1"/>
</dbReference>
<comment type="pathway">
    <text evidence="1">Nitrogen metabolism; urea degradation; CO(2) and NH(3) from urea (urease route): step 1/1.</text>
</comment>
<dbReference type="NCBIfam" id="NF009671">
    <property type="entry name" value="PRK13192.1"/>
    <property type="match status" value="1"/>
</dbReference>
<accession>F4PG07</accession>
<dbReference type="SUPFAM" id="SSF51278">
    <property type="entry name" value="Urease, beta-subunit"/>
    <property type="match status" value="1"/>
</dbReference>
<keyword evidence="5" id="KW-1185">Reference proteome</keyword>
<dbReference type="Proteomes" id="UP000007241">
    <property type="component" value="Unassembled WGS sequence"/>
</dbReference>
<protein>
    <recommendedName>
        <fullName evidence="2">urease</fullName>
        <ecNumber evidence="2">3.5.1.5</ecNumber>
    </recommendedName>
</protein>
<dbReference type="InterPro" id="IPR008223">
    <property type="entry name" value="Urease_gamma-beta_su"/>
</dbReference>
<dbReference type="GO" id="GO:0035550">
    <property type="term" value="C:urease complex"/>
    <property type="evidence" value="ECO:0007669"/>
    <property type="project" value="InterPro"/>
</dbReference>
<dbReference type="HAMAP" id="MF_01954">
    <property type="entry name" value="Urease_beta"/>
    <property type="match status" value="1"/>
</dbReference>
<dbReference type="GO" id="GO:0009039">
    <property type="term" value="F:urease activity"/>
    <property type="evidence" value="ECO:0000318"/>
    <property type="project" value="GO_Central"/>
</dbReference>
<dbReference type="AlphaFoldDB" id="F4PG07"/>
<dbReference type="EMBL" id="GL882988">
    <property type="protein sequence ID" value="EGF75834.1"/>
    <property type="molecule type" value="Genomic_DNA"/>
</dbReference>
<proteinExistence type="inferred from homology"/>
<dbReference type="NCBIfam" id="TIGR00193">
    <property type="entry name" value="urease_gam"/>
    <property type="match status" value="1"/>
</dbReference>
<dbReference type="InterPro" id="IPR036461">
    <property type="entry name" value="Urease_betasu_sf"/>
</dbReference>
<evidence type="ECO:0000256" key="3">
    <source>
        <dbReference type="ARBA" id="ARBA00022801"/>
    </source>
</evidence>
<dbReference type="FunFam" id="2.10.150.10:FF:000001">
    <property type="entry name" value="Urease subunit beta"/>
    <property type="match status" value="1"/>
</dbReference>
<dbReference type="OMA" id="LISMEIM"/>
<reference evidence="4 5" key="1">
    <citation type="submission" date="2009-12" db="EMBL/GenBank/DDBJ databases">
        <title>The draft genome of Batrachochytrium dendrobatidis.</title>
        <authorList>
            <consortium name="US DOE Joint Genome Institute (JGI-PGF)"/>
            <person name="Kuo A."/>
            <person name="Salamov A."/>
            <person name="Schmutz J."/>
            <person name="Lucas S."/>
            <person name="Pitluck S."/>
            <person name="Rosenblum E."/>
            <person name="Stajich J."/>
            <person name="Eisen M."/>
            <person name="Grigoriev I.V."/>
        </authorList>
    </citation>
    <scope>NUCLEOTIDE SEQUENCE [LARGE SCALE GENOMIC DNA]</scope>
    <source>
        <strain evidence="5">JAM81 / FGSC 10211</strain>
    </source>
</reference>
<sequence>MIVVAADLARRRKTRGLRLNYPEAVALLTYEVLEGARDGKTVAELMEYGATILTREDVMDGIPEMIDDVQVEATFPDGTKLVTVHSPIRRDEQMEPGQLFLREEEIICNVGKTAIELLVTNTGDRPIQIGSHYHFYEVNNALQFTREDAYGKRLNIPSGAAVRFEPGDEKEIELIDYGGKREVYGFNNKVDGPLKRGNEL</sequence>
<dbReference type="EC" id="3.5.1.5" evidence="2"/>
<dbReference type="PIRSF" id="PIRSF001225">
    <property type="entry name" value="Urease_gammabeta"/>
    <property type="match status" value="1"/>
</dbReference>
<dbReference type="InterPro" id="IPR002019">
    <property type="entry name" value="Urease_beta-like"/>
</dbReference>
<dbReference type="OrthoDB" id="1708534at2759"/>
<dbReference type="HOGENOM" id="CLU_000980_3_0_1"/>
<dbReference type="InterPro" id="IPR036463">
    <property type="entry name" value="Urease_gamma_sf"/>
</dbReference>
<name>F4PG07_BATDJ</name>
<dbReference type="GO" id="GO:0016151">
    <property type="term" value="F:nickel cation binding"/>
    <property type="evidence" value="ECO:0007669"/>
    <property type="project" value="InterPro"/>
</dbReference>
<dbReference type="CDD" id="cd00407">
    <property type="entry name" value="Urease_beta"/>
    <property type="match status" value="1"/>
</dbReference>
<dbReference type="GO" id="GO:0043419">
    <property type="term" value="P:urea catabolic process"/>
    <property type="evidence" value="ECO:0000318"/>
    <property type="project" value="GO_Central"/>
</dbReference>
<organism evidence="4 5">
    <name type="scientific">Batrachochytrium dendrobatidis (strain JAM81 / FGSC 10211)</name>
    <name type="common">Frog chytrid fungus</name>
    <dbReference type="NCBI Taxonomy" id="684364"/>
    <lineage>
        <taxon>Eukaryota</taxon>
        <taxon>Fungi</taxon>
        <taxon>Fungi incertae sedis</taxon>
        <taxon>Chytridiomycota</taxon>
        <taxon>Chytridiomycota incertae sedis</taxon>
        <taxon>Chytridiomycetes</taxon>
        <taxon>Rhizophydiales</taxon>
        <taxon>Rhizophydiales incertae sedis</taxon>
        <taxon>Batrachochytrium</taxon>
    </lineage>
</organism>
<dbReference type="STRING" id="684364.F4PG07"/>
<dbReference type="InterPro" id="IPR002026">
    <property type="entry name" value="Urease_gamma/gamma-beta_su"/>
</dbReference>
<evidence type="ECO:0000256" key="2">
    <source>
        <dbReference type="ARBA" id="ARBA00012934"/>
    </source>
</evidence>
<dbReference type="InParanoid" id="F4PG07"/>
<dbReference type="SUPFAM" id="SSF54111">
    <property type="entry name" value="Urease, gamma-subunit"/>
    <property type="match status" value="1"/>
</dbReference>
<dbReference type="CDD" id="cd00390">
    <property type="entry name" value="Urease_gamma"/>
    <property type="match status" value="1"/>
</dbReference>
<dbReference type="NCBIfam" id="NF009712">
    <property type="entry name" value="PRK13241.1"/>
    <property type="match status" value="1"/>
</dbReference>